<evidence type="ECO:0000256" key="2">
    <source>
        <dbReference type="ARBA" id="ARBA00022741"/>
    </source>
</evidence>
<keyword evidence="2" id="KW-0547">Nucleotide-binding</keyword>
<evidence type="ECO:0000259" key="4">
    <source>
        <dbReference type="PROSITE" id="PS50893"/>
    </source>
</evidence>
<organism evidence="5 6">
    <name type="scientific">Peptococcus simiae</name>
    <dbReference type="NCBI Taxonomy" id="1643805"/>
    <lineage>
        <taxon>Bacteria</taxon>
        <taxon>Bacillati</taxon>
        <taxon>Bacillota</taxon>
        <taxon>Clostridia</taxon>
        <taxon>Eubacteriales</taxon>
        <taxon>Peptococcaceae</taxon>
        <taxon>Peptococcus</taxon>
    </lineage>
</organism>
<comment type="caution">
    <text evidence="5">The sequence shown here is derived from an EMBL/GenBank/DDBJ whole genome shotgun (WGS) entry which is preliminary data.</text>
</comment>
<dbReference type="PANTHER" id="PTHR42788:SF13">
    <property type="entry name" value="ALIPHATIC SULFONATES IMPORT ATP-BINDING PROTEIN SSUB"/>
    <property type="match status" value="1"/>
</dbReference>
<evidence type="ECO:0000256" key="3">
    <source>
        <dbReference type="ARBA" id="ARBA00022840"/>
    </source>
</evidence>
<protein>
    <submittedName>
        <fullName evidence="5">ABC transporter ATP-binding protein</fullName>
    </submittedName>
</protein>
<dbReference type="SMART" id="SM00382">
    <property type="entry name" value="AAA"/>
    <property type="match status" value="1"/>
</dbReference>
<feature type="domain" description="ABC transporter" evidence="4">
    <location>
        <begin position="3"/>
        <end position="231"/>
    </location>
</feature>
<dbReference type="RefSeq" id="WP_408976878.1">
    <property type="nucleotide sequence ID" value="NZ_JBJUVG010000002.1"/>
</dbReference>
<dbReference type="Pfam" id="PF00005">
    <property type="entry name" value="ABC_tran"/>
    <property type="match status" value="1"/>
</dbReference>
<dbReference type="InterPro" id="IPR050166">
    <property type="entry name" value="ABC_transporter_ATP-bind"/>
</dbReference>
<name>A0ABW9GXX0_9FIRM</name>
<dbReference type="EMBL" id="JBJUVG010000002">
    <property type="protein sequence ID" value="MFM9413265.1"/>
    <property type="molecule type" value="Genomic_DNA"/>
</dbReference>
<dbReference type="InterPro" id="IPR027417">
    <property type="entry name" value="P-loop_NTPase"/>
</dbReference>
<keyword evidence="6" id="KW-1185">Reference proteome</keyword>
<dbReference type="PROSITE" id="PS50893">
    <property type="entry name" value="ABC_TRANSPORTER_2"/>
    <property type="match status" value="1"/>
</dbReference>
<dbReference type="PROSITE" id="PS00211">
    <property type="entry name" value="ABC_TRANSPORTER_1"/>
    <property type="match status" value="1"/>
</dbReference>
<evidence type="ECO:0000313" key="5">
    <source>
        <dbReference type="EMBL" id="MFM9413265.1"/>
    </source>
</evidence>
<dbReference type="InterPro" id="IPR017871">
    <property type="entry name" value="ABC_transporter-like_CS"/>
</dbReference>
<dbReference type="PANTHER" id="PTHR42788">
    <property type="entry name" value="TAURINE IMPORT ATP-BINDING PROTEIN-RELATED"/>
    <property type="match status" value="1"/>
</dbReference>
<sequence>MVYEISQLNFSYPDGKPVLKDIHLSIGAGEHWAIIGRSGSGKTTLLQLLAGLLMPDQGHVGYQGGPLSGPCEGIQMVFQSYGLFPWKTVSDNLDLPLRLKGIDRKRRQRAIQEMLGQLQLEEYADRYPQTLSGGQRQRIALGRAMMTRPEVLLLDEPFSALDAFTRERLQGFLLDLLDNNNMTSVLVTHQIEEAVRLADHFFLLQPDGNSFILHKKQYSNDLSQLKARIALALSEDNHEA</sequence>
<evidence type="ECO:0000313" key="6">
    <source>
        <dbReference type="Proteomes" id="UP001631949"/>
    </source>
</evidence>
<dbReference type="Gene3D" id="3.40.50.300">
    <property type="entry name" value="P-loop containing nucleotide triphosphate hydrolases"/>
    <property type="match status" value="1"/>
</dbReference>
<reference evidence="5 6" key="1">
    <citation type="journal article" date="2016" name="Int. J. Syst. Evol. Microbiol.">
        <title>Peptococcus simiae sp. nov., isolated from rhesus macaque faeces and emended description of the genus Peptococcus.</title>
        <authorList>
            <person name="Shkoporov A.N."/>
            <person name="Efimov B.A."/>
            <person name="Kondova I."/>
            <person name="Ouwerling B."/>
            <person name="Chaplin A.V."/>
            <person name="Shcherbakova V.A."/>
            <person name="Langermans J.A.M."/>
        </authorList>
    </citation>
    <scope>NUCLEOTIDE SEQUENCE [LARGE SCALE GENOMIC DNA]</scope>
    <source>
        <strain evidence="5 6">M108</strain>
    </source>
</reference>
<dbReference type="InterPro" id="IPR003593">
    <property type="entry name" value="AAA+_ATPase"/>
</dbReference>
<dbReference type="SUPFAM" id="SSF52540">
    <property type="entry name" value="P-loop containing nucleoside triphosphate hydrolases"/>
    <property type="match status" value="1"/>
</dbReference>
<keyword evidence="1" id="KW-0813">Transport</keyword>
<dbReference type="Proteomes" id="UP001631949">
    <property type="component" value="Unassembled WGS sequence"/>
</dbReference>
<keyword evidence="3 5" id="KW-0067">ATP-binding</keyword>
<gene>
    <name evidence="5" type="ORF">ACKQTC_02645</name>
</gene>
<dbReference type="GO" id="GO:0005524">
    <property type="term" value="F:ATP binding"/>
    <property type="evidence" value="ECO:0007669"/>
    <property type="project" value="UniProtKB-KW"/>
</dbReference>
<evidence type="ECO:0000256" key="1">
    <source>
        <dbReference type="ARBA" id="ARBA00022448"/>
    </source>
</evidence>
<proteinExistence type="predicted"/>
<accession>A0ABW9GXX0</accession>
<dbReference type="InterPro" id="IPR003439">
    <property type="entry name" value="ABC_transporter-like_ATP-bd"/>
</dbReference>